<keyword evidence="4 7" id="KW-0812">Transmembrane</keyword>
<evidence type="ECO:0000256" key="7">
    <source>
        <dbReference type="SAM" id="Phobius"/>
    </source>
</evidence>
<evidence type="ECO:0000256" key="4">
    <source>
        <dbReference type="ARBA" id="ARBA00022692"/>
    </source>
</evidence>
<evidence type="ECO:0000259" key="9">
    <source>
        <dbReference type="Pfam" id="PF12704"/>
    </source>
</evidence>
<evidence type="ECO:0000256" key="2">
    <source>
        <dbReference type="ARBA" id="ARBA00005236"/>
    </source>
</evidence>
<evidence type="ECO:0000256" key="3">
    <source>
        <dbReference type="ARBA" id="ARBA00022475"/>
    </source>
</evidence>
<feature type="transmembrane region" description="Helical" evidence="7">
    <location>
        <begin position="368"/>
        <end position="389"/>
    </location>
</feature>
<keyword evidence="3" id="KW-1003">Cell membrane</keyword>
<comment type="subcellular location">
    <subcellularLocation>
        <location evidence="1">Cell membrane</location>
        <topology evidence="1">Multi-pass membrane protein</topology>
    </subcellularLocation>
</comment>
<feature type="domain" description="MacB-like periplasmic core" evidence="9">
    <location>
        <begin position="28"/>
        <end position="245"/>
    </location>
</feature>
<dbReference type="GO" id="GO:0098797">
    <property type="term" value="C:plasma membrane protein complex"/>
    <property type="evidence" value="ECO:0007669"/>
    <property type="project" value="TreeGrafter"/>
</dbReference>
<feature type="transmembrane region" description="Helical" evidence="7">
    <location>
        <begin position="27"/>
        <end position="49"/>
    </location>
</feature>
<dbReference type="InterPro" id="IPR025857">
    <property type="entry name" value="MacB_PCD"/>
</dbReference>
<evidence type="ECO:0000313" key="10">
    <source>
        <dbReference type="EMBL" id="OWP79281.1"/>
    </source>
</evidence>
<accession>A0A246GEY7</accession>
<evidence type="ECO:0000256" key="5">
    <source>
        <dbReference type="ARBA" id="ARBA00022989"/>
    </source>
</evidence>
<protein>
    <submittedName>
        <fullName evidence="10">ABC transporter permease</fullName>
    </submittedName>
</protein>
<proteinExistence type="inferred from homology"/>
<name>A0A246GEY7_9FLAO</name>
<dbReference type="Pfam" id="PF02687">
    <property type="entry name" value="FtsX"/>
    <property type="match status" value="1"/>
</dbReference>
<keyword evidence="5 7" id="KW-1133">Transmembrane helix</keyword>
<dbReference type="Pfam" id="PF12704">
    <property type="entry name" value="MacB_PCD"/>
    <property type="match status" value="1"/>
</dbReference>
<organism evidence="10 11">
    <name type="scientific">Flavobacterium columnare</name>
    <dbReference type="NCBI Taxonomy" id="996"/>
    <lineage>
        <taxon>Bacteria</taxon>
        <taxon>Pseudomonadati</taxon>
        <taxon>Bacteroidota</taxon>
        <taxon>Flavobacteriia</taxon>
        <taxon>Flavobacteriales</taxon>
        <taxon>Flavobacteriaceae</taxon>
        <taxon>Flavobacterium</taxon>
    </lineage>
</organism>
<feature type="transmembrane region" description="Helical" evidence="7">
    <location>
        <begin position="274"/>
        <end position="299"/>
    </location>
</feature>
<feature type="transmembrane region" description="Helical" evidence="7">
    <location>
        <begin position="320"/>
        <end position="348"/>
    </location>
</feature>
<feature type="domain" description="ABC3 transporter permease C-terminal" evidence="8">
    <location>
        <begin position="277"/>
        <end position="395"/>
    </location>
</feature>
<dbReference type="PANTHER" id="PTHR30489">
    <property type="entry name" value="LIPOPROTEIN-RELEASING SYSTEM TRANSMEMBRANE PROTEIN LOLE"/>
    <property type="match status" value="1"/>
</dbReference>
<sequence length="402" mass="45130">MYFPFYIAQRYLRTGSKNNAINIISRIASVGIIIGSMSLFVVLSVFSGLKEFSLSFSNNFDPDLKIFPKKGKIITINSQQLDKLKKLKGIKFYSNIIEEKVLFMYKGKEHVAEIKGVDNQFNQVNKIQKAIYQGQWLVPETPQVVMGNVIANKLSLGLFDLNNTLEIYVPRPGKGTITNPETAFNKSNLIPVGIYSINDDLDAKYVYTDLRLTQDLLEYKKNEVSAIEIKTDSLANEDIIISDLTKIFKNKVVIKNRTQLNDSLHKMLNTENTAIYLIFTLVIIMTLFTLAGAIIMMILEKKNNLQTLLNLGTTIKNIQIIFLLQGSLITFIGGILGIALGFILILIQDQFSLITITESLPYPVKIEATNILIVFATIMILGFTASFIAGSRVTKNLLNHNI</sequence>
<dbReference type="EMBL" id="MTCY01000005">
    <property type="protein sequence ID" value="OWP79281.1"/>
    <property type="molecule type" value="Genomic_DNA"/>
</dbReference>
<keyword evidence="6 7" id="KW-0472">Membrane</keyword>
<dbReference type="AlphaFoldDB" id="A0A246GEY7"/>
<reference evidence="10 11" key="1">
    <citation type="journal article" date="2017" name="Infect. Genet. Evol.">
        <title>Comparative genome analysis of fish pathogen Flavobacterium columnare reveals extensive sequence diversity within the species.</title>
        <authorList>
            <person name="Kayansamruaj P."/>
            <person name="Dong H.T."/>
            <person name="Hirono I."/>
            <person name="Kondo H."/>
            <person name="Senapin S."/>
            <person name="Rodkhum C."/>
        </authorList>
    </citation>
    <scope>NUCLEOTIDE SEQUENCE [LARGE SCALE GENOMIC DNA]</scope>
    <source>
        <strain evidence="10 11">1214</strain>
    </source>
</reference>
<dbReference type="Proteomes" id="UP000198034">
    <property type="component" value="Unassembled WGS sequence"/>
</dbReference>
<gene>
    <name evidence="10" type="ORF">BWK62_02985</name>
</gene>
<dbReference type="PANTHER" id="PTHR30489:SF0">
    <property type="entry name" value="LIPOPROTEIN-RELEASING SYSTEM TRANSMEMBRANE PROTEIN LOLE"/>
    <property type="match status" value="1"/>
</dbReference>
<dbReference type="OrthoDB" id="1522724at2"/>
<evidence type="ECO:0000313" key="11">
    <source>
        <dbReference type="Proteomes" id="UP000198034"/>
    </source>
</evidence>
<comment type="caution">
    <text evidence="10">The sequence shown here is derived from an EMBL/GenBank/DDBJ whole genome shotgun (WGS) entry which is preliminary data.</text>
</comment>
<dbReference type="GO" id="GO:0044874">
    <property type="term" value="P:lipoprotein localization to outer membrane"/>
    <property type="evidence" value="ECO:0007669"/>
    <property type="project" value="TreeGrafter"/>
</dbReference>
<dbReference type="InterPro" id="IPR051447">
    <property type="entry name" value="Lipoprotein-release_system"/>
</dbReference>
<dbReference type="InterPro" id="IPR003838">
    <property type="entry name" value="ABC3_permease_C"/>
</dbReference>
<evidence type="ECO:0000259" key="8">
    <source>
        <dbReference type="Pfam" id="PF02687"/>
    </source>
</evidence>
<evidence type="ECO:0000256" key="1">
    <source>
        <dbReference type="ARBA" id="ARBA00004651"/>
    </source>
</evidence>
<evidence type="ECO:0000256" key="6">
    <source>
        <dbReference type="ARBA" id="ARBA00023136"/>
    </source>
</evidence>
<comment type="similarity">
    <text evidence="2">Belongs to the ABC-4 integral membrane protein family. LolC/E subfamily.</text>
</comment>